<accession>A0A7Y0WS02</accession>
<protein>
    <recommendedName>
        <fullName evidence="2">MaoC-like domain-containing protein</fullName>
    </recommendedName>
</protein>
<feature type="domain" description="MaoC-like" evidence="2">
    <location>
        <begin position="186"/>
        <end position="263"/>
    </location>
</feature>
<dbReference type="Proteomes" id="UP000567186">
    <property type="component" value="Unassembled WGS sequence"/>
</dbReference>
<feature type="compositionally biased region" description="Basic and acidic residues" evidence="1">
    <location>
        <begin position="158"/>
        <end position="171"/>
    </location>
</feature>
<evidence type="ECO:0000256" key="1">
    <source>
        <dbReference type="SAM" id="MobiDB-lite"/>
    </source>
</evidence>
<gene>
    <name evidence="3" type="ORF">HIU99_07045</name>
</gene>
<evidence type="ECO:0000313" key="3">
    <source>
        <dbReference type="EMBL" id="NMT63356.1"/>
    </source>
</evidence>
<dbReference type="AlphaFoldDB" id="A0A7Y0WS02"/>
<dbReference type="InterPro" id="IPR029069">
    <property type="entry name" value="HotDog_dom_sf"/>
</dbReference>
<comment type="caution">
    <text evidence="3">The sequence shown here is derived from an EMBL/GenBank/DDBJ whole genome shotgun (WGS) entry which is preliminary data.</text>
</comment>
<dbReference type="PANTHER" id="PTHR43841:SF1">
    <property type="entry name" value="3-HYDROXYACYL-THIOESTER DEHYDRATASE X"/>
    <property type="match status" value="1"/>
</dbReference>
<dbReference type="Pfam" id="PF01575">
    <property type="entry name" value="MaoC_dehydratas"/>
    <property type="match status" value="1"/>
</dbReference>
<reference evidence="3 4" key="1">
    <citation type="submission" date="2020-04" db="EMBL/GenBank/DDBJ databases">
        <title>Marinobacter oceani sp. nov., isolated from marine solar saltern.</title>
        <authorList>
            <person name="Chen X.-Y."/>
        </authorList>
    </citation>
    <scope>NUCLEOTIDE SEQUENCE [LARGE SCALE GENOMIC DNA]</scope>
    <source>
        <strain evidence="3 4">W62</strain>
    </source>
</reference>
<proteinExistence type="predicted"/>
<dbReference type="Gene3D" id="3.10.129.10">
    <property type="entry name" value="Hotdog Thioesterase"/>
    <property type="match status" value="1"/>
</dbReference>
<organism evidence="3 4">
    <name type="scientific">Marinobacter orientalis</name>
    <dbReference type="NCBI Taxonomy" id="1928859"/>
    <lineage>
        <taxon>Bacteria</taxon>
        <taxon>Pseudomonadati</taxon>
        <taxon>Pseudomonadota</taxon>
        <taxon>Gammaproteobacteria</taxon>
        <taxon>Pseudomonadales</taxon>
        <taxon>Marinobacteraceae</taxon>
        <taxon>Marinobacter</taxon>
    </lineage>
</organism>
<dbReference type="OrthoDB" id="9774179at2"/>
<feature type="region of interest" description="Disordered" evidence="1">
    <location>
        <begin position="157"/>
        <end position="182"/>
    </location>
</feature>
<dbReference type="InterPro" id="IPR002539">
    <property type="entry name" value="MaoC-like_dom"/>
</dbReference>
<name>A0A7Y0WS02_9GAMM</name>
<dbReference type="PANTHER" id="PTHR43841">
    <property type="entry name" value="3-HYDROXYACYL-THIOESTER DEHYDRATASE HTDX-RELATED"/>
    <property type="match status" value="1"/>
</dbReference>
<evidence type="ECO:0000259" key="2">
    <source>
        <dbReference type="Pfam" id="PF01575"/>
    </source>
</evidence>
<evidence type="ECO:0000313" key="4">
    <source>
        <dbReference type="Proteomes" id="UP000567186"/>
    </source>
</evidence>
<dbReference type="EMBL" id="JABCKY010000001">
    <property type="protein sequence ID" value="NMT63356.1"/>
    <property type="molecule type" value="Genomic_DNA"/>
</dbReference>
<sequence>MTDNAIYHNHPPGLWSLYSKVLRPKGKPPSGSDIRIPGLCARLIGVSTVNDNLGRYQKVCGFGPRTTVPITWPHILAFPLHLKLLTERAFPLPLLGLVHLRNHIIQHRPIGAGENLDITVRLEGQNTTPRGLEFDLVTEARAAGRLVWEETSTNLFRQPDKSSKHAGDKPPELPSYPETTNISAPESIGRQYAGVSGDRNPIHLHALTAKAFGFPRAIAHGMWSQARVLALLEQQKGWPNGAVSVSCQFKKPLFLPGTAQLNWQTGQSGWEYQLLNAAGDAPHLSGKVSREG</sequence>
<dbReference type="SUPFAM" id="SSF54637">
    <property type="entry name" value="Thioesterase/thiol ester dehydrase-isomerase"/>
    <property type="match status" value="2"/>
</dbReference>
<dbReference type="RefSeq" id="WP_135955787.1">
    <property type="nucleotide sequence ID" value="NZ_JABCKY010000001.1"/>
</dbReference>
<keyword evidence="4" id="KW-1185">Reference proteome</keyword>